<sequence length="1058" mass="123001">MATPVRLLVVVNDGESTFAFGFKPKGTTPIPDIIVFKEDSFDILREKIFLGTNITPREQHIRSTKKLLLNYEIIIDGSPIHIYSPGSPKNKCSRKFDRRIPLDDRLGGDHEIKINPIMVKDLLDGDKNIIYLYTIGHIIDSEELKEGIRINKTLESLIYQLFVRKFFLIHEQQFNAYLNDDMYGVYDIETPIDDIHAKTSSVSDLLTWAPKRTPKFKRSITSLNIHIKGDIGNTYNLRHIFDNISITDLKDVRYILYSFTFNYQKFVATKKLRTTKDREKLPRVDHGLILVGSYFHIVFYETGDWYIHIDLQQLTLFQGLAITTKTEETQSKSYLFNLAIHVSKPIIRHINTIHDIFGMTFPKLTEKTGQYGTINVDLIWEQALTTSVNTALTIFMGQLVSMGMTRIKNIAVSEYVWHYGLYHDCELTLIRRVTDFKFRLTGIYECELGWMEKIIKFLVSVVKLPKLLTTKTSRKIFILREKDPLLYSGIADNVYSKLCQGEKRQPEIFTKKEFDKLKSKKYIEKYWNFTKQAVAYYRCTKEFPSLSFITGKHIKDWCIPCCKTKPVIEASKRHKQHKKCLKDHIYMEKSDVLEQKRHIKKLISGLDPGRLGAVPTAIAKIINKPESSDDIAYHVFGVPQTLNSISGTGLLYAIATALQVDIHTFVKEIIKYYEKTPVATEFQQIINETSTMISSTADLATDVRQTLIEFMLGRYNIDVVIFTETEFRSKFLGVPRILVVYYNNEYFPIFGVSISDYIKSDTIAQRIYPTLTMLEKYKPKLKVNNLSKLIMVTKQFKYEIVKLYVNLARRCYATLISKDDQFIYVPIVESSVVDTYGTTNKCFERREYNIDPKLTIQFAKYLPGKFTSQIEYNGEIIGFIHNSLYWYHNPIIKKSERILPDVPVLQIRYDFDVINKAIREHVEPSDTINTLAGKEAYRNNIYELIKLELIQTIKTKERQLHDITTFTKKQLSEFIPHIISDRTVLTKNAYLACGVDKSSEHCIRGKLAVPTDYAMYIDILWHELRNPLLDFTKELHELIIDKLRFRTFLGEIITLKEF</sequence>
<organism evidence="1">
    <name type="scientific">viral metagenome</name>
    <dbReference type="NCBI Taxonomy" id="1070528"/>
    <lineage>
        <taxon>unclassified sequences</taxon>
        <taxon>metagenomes</taxon>
        <taxon>organismal metagenomes</taxon>
    </lineage>
</organism>
<reference evidence="1" key="1">
    <citation type="journal article" date="2020" name="Nature">
        <title>Giant virus diversity and host interactions through global metagenomics.</title>
        <authorList>
            <person name="Schulz F."/>
            <person name="Roux S."/>
            <person name="Paez-Espino D."/>
            <person name="Jungbluth S."/>
            <person name="Walsh D.A."/>
            <person name="Denef V.J."/>
            <person name="McMahon K.D."/>
            <person name="Konstantinidis K.T."/>
            <person name="Eloe-Fadrosh E.A."/>
            <person name="Kyrpides N.C."/>
            <person name="Woyke T."/>
        </authorList>
    </citation>
    <scope>NUCLEOTIDE SEQUENCE</scope>
    <source>
        <strain evidence="1">GVMAG-M-3300024336-7</strain>
    </source>
</reference>
<evidence type="ECO:0000313" key="1">
    <source>
        <dbReference type="EMBL" id="QHT96815.1"/>
    </source>
</evidence>
<proteinExistence type="predicted"/>
<name>A0A6C0IWK5_9ZZZZ</name>
<dbReference type="AlphaFoldDB" id="A0A6C0IWK5"/>
<accession>A0A6C0IWK5</accession>
<protein>
    <submittedName>
        <fullName evidence="1">Uncharacterized protein</fullName>
    </submittedName>
</protein>
<dbReference type="EMBL" id="MN740267">
    <property type="protein sequence ID" value="QHT96815.1"/>
    <property type="molecule type" value="Genomic_DNA"/>
</dbReference>